<evidence type="ECO:0000313" key="4">
    <source>
        <dbReference type="Proteomes" id="UP000832034"/>
    </source>
</evidence>
<reference evidence="3" key="2">
    <citation type="journal article" date="2022" name="Res Sq">
        <title>Evolution of multicellular longitudinally dividing oral cavity symbionts (Neisseriaceae).</title>
        <authorList>
            <person name="Nyongesa S."/>
            <person name="Weber P."/>
            <person name="Bernet E."/>
            <person name="Pullido F."/>
            <person name="Nieckarz M."/>
            <person name="Delaby M."/>
            <person name="Nieves C."/>
            <person name="Viehboeck T."/>
            <person name="Krause N."/>
            <person name="Rivera-Millot A."/>
            <person name="Nakamura A."/>
            <person name="Vischer N."/>
            <person name="VanNieuwenhze M."/>
            <person name="Brun Y."/>
            <person name="Cava F."/>
            <person name="Bulgheresi S."/>
            <person name="Veyrier F."/>
        </authorList>
    </citation>
    <scope>NUCLEOTIDE SEQUENCE</scope>
    <source>
        <strain evidence="3">SAG 1488-6</strain>
    </source>
</reference>
<keyword evidence="2" id="KW-0732">Signal</keyword>
<dbReference type="RefSeq" id="WP_019957453.1">
    <property type="nucleotide sequence ID" value="NZ_CP091512.1"/>
</dbReference>
<sequence>MKPIIWLACVGFGMLSVSTAQANVYHCVVNGQNVYTNKPSGNCQTAKLEKIGSYTSDKTILARQNEANHASAANPPAAAPKARTQTAAAATHAATPAPAAATAKPVNHPQNHRDQGRRDILTTELSNEKKALAQARLALSNGRLIRSDNDQRQQQNLASLQRAVDDRMQNVQALQNELSRM</sequence>
<evidence type="ECO:0000256" key="1">
    <source>
        <dbReference type="SAM" id="MobiDB-lite"/>
    </source>
</evidence>
<proteinExistence type="predicted"/>
<evidence type="ECO:0000313" key="3">
    <source>
        <dbReference type="EMBL" id="UOO91808.1"/>
    </source>
</evidence>
<protein>
    <recommendedName>
        <fullName evidence="5">DUF4124 domain-containing protein</fullName>
    </recommendedName>
</protein>
<reference evidence="3" key="1">
    <citation type="submission" date="2021-12" db="EMBL/GenBank/DDBJ databases">
        <authorList>
            <person name="Veyrier F.J."/>
        </authorList>
    </citation>
    <scope>NUCLEOTIDE SEQUENCE</scope>
    <source>
        <strain evidence="3">SAG 1488-6</strain>
    </source>
</reference>
<feature type="compositionally biased region" description="Low complexity" evidence="1">
    <location>
        <begin position="66"/>
        <end position="103"/>
    </location>
</feature>
<gene>
    <name evidence="3" type="ORF">LVJ81_09215</name>
</gene>
<name>A0ABY4E7R0_VITST</name>
<organism evidence="3 4">
    <name type="scientific">Vitreoscilla stercoraria</name>
    <dbReference type="NCBI Taxonomy" id="61"/>
    <lineage>
        <taxon>Bacteria</taxon>
        <taxon>Pseudomonadati</taxon>
        <taxon>Pseudomonadota</taxon>
        <taxon>Betaproteobacteria</taxon>
        <taxon>Neisseriales</taxon>
        <taxon>Neisseriaceae</taxon>
        <taxon>Vitreoscilla</taxon>
    </lineage>
</organism>
<dbReference type="Proteomes" id="UP000832034">
    <property type="component" value="Chromosome"/>
</dbReference>
<feature type="region of interest" description="Disordered" evidence="1">
    <location>
        <begin position="66"/>
        <end position="115"/>
    </location>
</feature>
<feature type="signal peptide" evidence="2">
    <location>
        <begin position="1"/>
        <end position="22"/>
    </location>
</feature>
<feature type="chain" id="PRO_5046486166" description="DUF4124 domain-containing protein" evidence="2">
    <location>
        <begin position="23"/>
        <end position="181"/>
    </location>
</feature>
<evidence type="ECO:0008006" key="5">
    <source>
        <dbReference type="Google" id="ProtNLM"/>
    </source>
</evidence>
<accession>A0ABY4E7R0</accession>
<keyword evidence="4" id="KW-1185">Reference proteome</keyword>
<dbReference type="EMBL" id="CP091512">
    <property type="protein sequence ID" value="UOO91808.1"/>
    <property type="molecule type" value="Genomic_DNA"/>
</dbReference>
<evidence type="ECO:0000256" key="2">
    <source>
        <dbReference type="SAM" id="SignalP"/>
    </source>
</evidence>